<dbReference type="AlphaFoldDB" id="A0A8J9X0K2"/>
<feature type="compositionally biased region" description="Polar residues" evidence="1">
    <location>
        <begin position="33"/>
        <end position="53"/>
    </location>
</feature>
<dbReference type="EMBL" id="OU594942">
    <property type="protein sequence ID" value="CAG9277537.1"/>
    <property type="molecule type" value="Genomic_DNA"/>
</dbReference>
<feature type="region of interest" description="Disordered" evidence="1">
    <location>
        <begin position="1"/>
        <end position="118"/>
    </location>
</feature>
<name>A0A8J9X0K2_PHATR</name>
<accession>A0A8J9X0K2</accession>
<dbReference type="Proteomes" id="UP000836788">
    <property type="component" value="Chromosome 1"/>
</dbReference>
<evidence type="ECO:0000313" key="2">
    <source>
        <dbReference type="EMBL" id="CAG9277537.1"/>
    </source>
</evidence>
<gene>
    <name evidence="2" type="ORF">PTTT1_LOCUS4126</name>
</gene>
<feature type="compositionally biased region" description="Polar residues" evidence="1">
    <location>
        <begin position="1"/>
        <end position="23"/>
    </location>
</feature>
<reference evidence="2" key="1">
    <citation type="submission" date="2022-02" db="EMBL/GenBank/DDBJ databases">
        <authorList>
            <person name="Giguere J D."/>
        </authorList>
    </citation>
    <scope>NUCLEOTIDE SEQUENCE</scope>
    <source>
        <strain evidence="2">CCAP 1055/1</strain>
    </source>
</reference>
<proteinExistence type="predicted"/>
<protein>
    <submittedName>
        <fullName evidence="2">Uncharacterized protein</fullName>
    </submittedName>
</protein>
<organism evidence="2">
    <name type="scientific">Phaeodactylum tricornutum</name>
    <name type="common">Diatom</name>
    <dbReference type="NCBI Taxonomy" id="2850"/>
    <lineage>
        <taxon>Eukaryota</taxon>
        <taxon>Sar</taxon>
        <taxon>Stramenopiles</taxon>
        <taxon>Ochrophyta</taxon>
        <taxon>Bacillariophyta</taxon>
        <taxon>Bacillariophyceae</taxon>
        <taxon>Bacillariophycidae</taxon>
        <taxon>Naviculales</taxon>
        <taxon>Phaeodactylaceae</taxon>
        <taxon>Phaeodactylum</taxon>
    </lineage>
</organism>
<evidence type="ECO:0000256" key="1">
    <source>
        <dbReference type="SAM" id="MobiDB-lite"/>
    </source>
</evidence>
<sequence>MDNSSSQNPPLTESPSSTQNESNMVLPAPSDFTLPTNSPSALMTFLPPSSGSLNDAAVSPGPATLRPSVGRPAVSLAPTLPPDGSVPHQIPTPPEHDVKNDTFQPQIPQDLKDPTSSDSPFCSSNQVSCLYGSHPFAFVLTSLVLLLFACWQWKFWCCKDTRDFSRGEYRAVTARYTDSAFADDYSVEENQEYLSDEDDGDGYGGWNSNGGGKHVIEMKDLGIEGKSDNLTLEEMNG</sequence>